<feature type="domain" description="HTH cro/C1-type" evidence="1">
    <location>
        <begin position="18"/>
        <end position="70"/>
    </location>
</feature>
<dbReference type="InterPro" id="IPR001387">
    <property type="entry name" value="Cro/C1-type_HTH"/>
</dbReference>
<sequence length="103" mass="11503">MVLVVTPSHAQRQLADHVRARRLAMELTQEGLASRSGVPLSTLRKFEQKSEISLEAFLKLLLVVGGMEEIVKALEPQDAPFRTIDDVLKAEQGKQARKRGRRG</sequence>
<dbReference type="Pfam" id="PF01381">
    <property type="entry name" value="HTH_3"/>
    <property type="match status" value="1"/>
</dbReference>
<dbReference type="Proteomes" id="UP000244081">
    <property type="component" value="Unassembled WGS sequence"/>
</dbReference>
<protein>
    <submittedName>
        <fullName evidence="2">Helix-turn-helix protein</fullName>
    </submittedName>
</protein>
<dbReference type="RefSeq" id="WP_107989515.1">
    <property type="nucleotide sequence ID" value="NZ_QAYG01000002.1"/>
</dbReference>
<dbReference type="InterPro" id="IPR010982">
    <property type="entry name" value="Lambda_DNA-bd_dom_sf"/>
</dbReference>
<dbReference type="PROSITE" id="PS50943">
    <property type="entry name" value="HTH_CROC1"/>
    <property type="match status" value="1"/>
</dbReference>
<comment type="caution">
    <text evidence="2">The sequence shown here is derived from an EMBL/GenBank/DDBJ whole genome shotgun (WGS) entry which is preliminary data.</text>
</comment>
<proteinExistence type="predicted"/>
<name>A0A2T5VD56_9HYPH</name>
<evidence type="ECO:0000259" key="1">
    <source>
        <dbReference type="PROSITE" id="PS50943"/>
    </source>
</evidence>
<dbReference type="OrthoDB" id="5471988at2"/>
<accession>A0A2T5VD56</accession>
<gene>
    <name evidence="2" type="ORF">C8N35_102396</name>
</gene>
<dbReference type="Gene3D" id="1.10.260.40">
    <property type="entry name" value="lambda repressor-like DNA-binding domains"/>
    <property type="match status" value="1"/>
</dbReference>
<reference evidence="2 3" key="1">
    <citation type="submission" date="2018-04" db="EMBL/GenBank/DDBJ databases">
        <title>Genomic Encyclopedia of Archaeal and Bacterial Type Strains, Phase II (KMG-II): from individual species to whole genera.</title>
        <authorList>
            <person name="Goeker M."/>
        </authorList>
    </citation>
    <scope>NUCLEOTIDE SEQUENCE [LARGE SCALE GENOMIC DNA]</scope>
    <source>
        <strain evidence="2 3">DSM 23382</strain>
    </source>
</reference>
<dbReference type="GO" id="GO:0003677">
    <property type="term" value="F:DNA binding"/>
    <property type="evidence" value="ECO:0007669"/>
    <property type="project" value="InterPro"/>
</dbReference>
<evidence type="ECO:0000313" key="3">
    <source>
        <dbReference type="Proteomes" id="UP000244081"/>
    </source>
</evidence>
<dbReference type="SUPFAM" id="SSF47413">
    <property type="entry name" value="lambda repressor-like DNA-binding domains"/>
    <property type="match status" value="1"/>
</dbReference>
<dbReference type="AlphaFoldDB" id="A0A2T5VD56"/>
<organism evidence="2 3">
    <name type="scientific">Breoghania corrubedonensis</name>
    <dbReference type="NCBI Taxonomy" id="665038"/>
    <lineage>
        <taxon>Bacteria</taxon>
        <taxon>Pseudomonadati</taxon>
        <taxon>Pseudomonadota</taxon>
        <taxon>Alphaproteobacteria</taxon>
        <taxon>Hyphomicrobiales</taxon>
        <taxon>Stappiaceae</taxon>
        <taxon>Breoghania</taxon>
    </lineage>
</organism>
<dbReference type="CDD" id="cd00093">
    <property type="entry name" value="HTH_XRE"/>
    <property type="match status" value="1"/>
</dbReference>
<evidence type="ECO:0000313" key="2">
    <source>
        <dbReference type="EMBL" id="PTW61681.1"/>
    </source>
</evidence>
<dbReference type="EMBL" id="QAYG01000002">
    <property type="protein sequence ID" value="PTW61681.1"/>
    <property type="molecule type" value="Genomic_DNA"/>
</dbReference>
<keyword evidence="3" id="KW-1185">Reference proteome</keyword>